<evidence type="ECO:0000313" key="8">
    <source>
        <dbReference type="Proteomes" id="UP000000268"/>
    </source>
</evidence>
<dbReference type="SMART" id="SM00382">
    <property type="entry name" value="AAA"/>
    <property type="match status" value="1"/>
</dbReference>
<dbReference type="HOGENOM" id="CLU_000604_1_2_3"/>
<proteinExistence type="inferred from homology"/>
<dbReference type="SUPFAM" id="SSF52540">
    <property type="entry name" value="P-loop containing nucleoside triphosphate hydrolases"/>
    <property type="match status" value="1"/>
</dbReference>
<evidence type="ECO:0000256" key="1">
    <source>
        <dbReference type="ARBA" id="ARBA00005417"/>
    </source>
</evidence>
<gene>
    <name evidence="7" type="ordered locus">AM1_2970</name>
</gene>
<dbReference type="STRING" id="329726.AM1_2970"/>
<dbReference type="InterPro" id="IPR003439">
    <property type="entry name" value="ABC_transporter-like_ATP-bd"/>
</dbReference>
<evidence type="ECO:0000259" key="6">
    <source>
        <dbReference type="PROSITE" id="PS50893"/>
    </source>
</evidence>
<accession>B0CBI1</accession>
<dbReference type="AlphaFoldDB" id="B0CBI1"/>
<name>B0CBI1_ACAM1</name>
<dbReference type="InterPro" id="IPR003593">
    <property type="entry name" value="AAA+_ATPase"/>
</dbReference>
<dbReference type="GO" id="GO:0016887">
    <property type="term" value="F:ATP hydrolysis activity"/>
    <property type="evidence" value="ECO:0007669"/>
    <property type="project" value="InterPro"/>
</dbReference>
<evidence type="ECO:0000256" key="5">
    <source>
        <dbReference type="SAM" id="MobiDB-lite"/>
    </source>
</evidence>
<evidence type="ECO:0000313" key="7">
    <source>
        <dbReference type="EMBL" id="ABW27966.1"/>
    </source>
</evidence>
<dbReference type="InterPro" id="IPR027417">
    <property type="entry name" value="P-loop_NTPase"/>
</dbReference>
<dbReference type="eggNOG" id="COG1131">
    <property type="taxonomic scope" value="Bacteria"/>
</dbReference>
<keyword evidence="3" id="KW-0547">Nucleotide-binding</keyword>
<dbReference type="OrthoDB" id="505485at2"/>
<dbReference type="PANTHER" id="PTHR43335:SF4">
    <property type="entry name" value="ABC TRANSPORTER, ATP-BINDING PROTEIN"/>
    <property type="match status" value="1"/>
</dbReference>
<dbReference type="Proteomes" id="UP000000268">
    <property type="component" value="Chromosome"/>
</dbReference>
<feature type="region of interest" description="Disordered" evidence="5">
    <location>
        <begin position="311"/>
        <end position="351"/>
    </location>
</feature>
<sequence length="351" mass="38487">MIEVEHLSKVYGSTTALQDVSFAAQPGEILGLLGPNGAGKTTTMRILAGYLPATKGTAAVAGFEVHVDPMAVRQRIGYLPEVPPLYPNMTVEGYLHFVGRLKGLSAGDRPQRVQWAMEQCNLQDVQKTLIHKLSKGFRQRVGIAQAIVHNPPAIILDEPTIGLDPRQIIDVRNLIKSLAADKTVILSTHILPEVNMTCQRVAIINNGKVVATNTLADLKAQQTEQLIYELDVQGELDSVEQSLQSLEGVLTWQWLSEQPSERRKVRVTCNPDPQVGPQLTHTLVHAGVAMYEMRRLGTSLEEIYLELTTKEEVDTSAESEIDPAELPVSDAIRHPTSSSEEADPPNAEDLS</sequence>
<keyword evidence="2" id="KW-0813">Transport</keyword>
<dbReference type="PROSITE" id="PS50893">
    <property type="entry name" value="ABC_TRANSPORTER_2"/>
    <property type="match status" value="1"/>
</dbReference>
<dbReference type="KEGG" id="amr:AM1_2970"/>
<comment type="similarity">
    <text evidence="1">Belongs to the ABC transporter superfamily.</text>
</comment>
<dbReference type="Pfam" id="PF00005">
    <property type="entry name" value="ABC_tran"/>
    <property type="match status" value="1"/>
</dbReference>
<dbReference type="PANTHER" id="PTHR43335">
    <property type="entry name" value="ABC TRANSPORTER, ATP-BINDING PROTEIN"/>
    <property type="match status" value="1"/>
</dbReference>
<feature type="domain" description="ABC transporter" evidence="6">
    <location>
        <begin position="2"/>
        <end position="231"/>
    </location>
</feature>
<keyword evidence="8" id="KW-1185">Reference proteome</keyword>
<dbReference type="Gene3D" id="3.40.50.300">
    <property type="entry name" value="P-loop containing nucleotide triphosphate hydrolases"/>
    <property type="match status" value="1"/>
</dbReference>
<protein>
    <submittedName>
        <fullName evidence="7">ABC transporter, ATP-binding protein</fullName>
    </submittedName>
</protein>
<evidence type="ECO:0000256" key="4">
    <source>
        <dbReference type="ARBA" id="ARBA00022840"/>
    </source>
</evidence>
<organism evidence="7 8">
    <name type="scientific">Acaryochloris marina (strain MBIC 11017)</name>
    <dbReference type="NCBI Taxonomy" id="329726"/>
    <lineage>
        <taxon>Bacteria</taxon>
        <taxon>Bacillati</taxon>
        <taxon>Cyanobacteriota</taxon>
        <taxon>Cyanophyceae</taxon>
        <taxon>Acaryochloridales</taxon>
        <taxon>Acaryochloridaceae</taxon>
        <taxon>Acaryochloris</taxon>
    </lineage>
</organism>
<evidence type="ECO:0000256" key="3">
    <source>
        <dbReference type="ARBA" id="ARBA00022741"/>
    </source>
</evidence>
<dbReference type="EMBL" id="CP000828">
    <property type="protein sequence ID" value="ABW27966.1"/>
    <property type="molecule type" value="Genomic_DNA"/>
</dbReference>
<dbReference type="GO" id="GO:0005524">
    <property type="term" value="F:ATP binding"/>
    <property type="evidence" value="ECO:0007669"/>
    <property type="project" value="UniProtKB-KW"/>
</dbReference>
<feature type="compositionally biased region" description="Acidic residues" evidence="5">
    <location>
        <begin position="314"/>
        <end position="323"/>
    </location>
</feature>
<reference evidence="7 8" key="1">
    <citation type="journal article" date="2008" name="Proc. Natl. Acad. Sci. U.S.A.">
        <title>Niche adaptation and genome expansion in the chlorophyll d-producing cyanobacterium Acaryochloris marina.</title>
        <authorList>
            <person name="Swingley W.D."/>
            <person name="Chen M."/>
            <person name="Cheung P.C."/>
            <person name="Conrad A.L."/>
            <person name="Dejesa L.C."/>
            <person name="Hao J."/>
            <person name="Honchak B.M."/>
            <person name="Karbach L.E."/>
            <person name="Kurdoglu A."/>
            <person name="Lahiri S."/>
            <person name="Mastrian S.D."/>
            <person name="Miyashita H."/>
            <person name="Page L."/>
            <person name="Ramakrishna P."/>
            <person name="Satoh S."/>
            <person name="Sattley W.M."/>
            <person name="Shimada Y."/>
            <person name="Taylor H.L."/>
            <person name="Tomo T."/>
            <person name="Tsuchiya T."/>
            <person name="Wang Z.T."/>
            <person name="Raymond J."/>
            <person name="Mimuro M."/>
            <person name="Blankenship R.E."/>
            <person name="Touchman J.W."/>
        </authorList>
    </citation>
    <scope>NUCLEOTIDE SEQUENCE [LARGE SCALE GENOMIC DNA]</scope>
    <source>
        <strain evidence="8">MBIC 11017</strain>
    </source>
</reference>
<evidence type="ECO:0000256" key="2">
    <source>
        <dbReference type="ARBA" id="ARBA00022448"/>
    </source>
</evidence>
<dbReference type="RefSeq" id="WP_012163400.1">
    <property type="nucleotide sequence ID" value="NC_009925.1"/>
</dbReference>
<keyword evidence="4 7" id="KW-0067">ATP-binding</keyword>